<proteinExistence type="inferred from homology"/>
<evidence type="ECO:0000313" key="9">
    <source>
        <dbReference type="Proteomes" id="UP000006039"/>
    </source>
</evidence>
<organism evidence="7">
    <name type="scientific">Gaeumannomyces tritici (strain R3-111a-1)</name>
    <name type="common">Wheat and barley take-all root rot fungus</name>
    <name type="synonym">Gaeumannomyces graminis var. tritici</name>
    <dbReference type="NCBI Taxonomy" id="644352"/>
    <lineage>
        <taxon>Eukaryota</taxon>
        <taxon>Fungi</taxon>
        <taxon>Dikarya</taxon>
        <taxon>Ascomycota</taxon>
        <taxon>Pezizomycotina</taxon>
        <taxon>Sordariomycetes</taxon>
        <taxon>Sordariomycetidae</taxon>
        <taxon>Magnaporthales</taxon>
        <taxon>Magnaporthaceae</taxon>
        <taxon>Gaeumannomyces</taxon>
    </lineage>
</organism>
<reference evidence="7" key="3">
    <citation type="submission" date="2010-09" db="EMBL/GenBank/DDBJ databases">
        <title>Annotation of Gaeumannomyces graminis var. tritici R3-111a-1.</title>
        <authorList>
            <consortium name="The Broad Institute Genome Sequencing Platform"/>
            <person name="Ma L.-J."/>
            <person name="Dead R."/>
            <person name="Young S.K."/>
            <person name="Zeng Q."/>
            <person name="Gargeya S."/>
            <person name="Fitzgerald M."/>
            <person name="Haas B."/>
            <person name="Abouelleil A."/>
            <person name="Alvarado L."/>
            <person name="Arachchi H.M."/>
            <person name="Berlin A."/>
            <person name="Brown A."/>
            <person name="Chapman S.B."/>
            <person name="Chen Z."/>
            <person name="Dunbar C."/>
            <person name="Freedman E."/>
            <person name="Gearin G."/>
            <person name="Gellesch M."/>
            <person name="Goldberg J."/>
            <person name="Griggs A."/>
            <person name="Gujja S."/>
            <person name="Heiman D."/>
            <person name="Howarth C."/>
            <person name="Larson L."/>
            <person name="Lui A."/>
            <person name="MacDonald P.J.P."/>
            <person name="Mehta T."/>
            <person name="Montmayeur A."/>
            <person name="Murphy C."/>
            <person name="Neiman D."/>
            <person name="Pearson M."/>
            <person name="Priest M."/>
            <person name="Roberts A."/>
            <person name="Saif S."/>
            <person name="Shea T."/>
            <person name="Shenoy N."/>
            <person name="Sisk P."/>
            <person name="Stolte C."/>
            <person name="Sykes S."/>
            <person name="Yandava C."/>
            <person name="Wortman J."/>
            <person name="Nusbaum C."/>
            <person name="Birren B."/>
        </authorList>
    </citation>
    <scope>NUCLEOTIDE SEQUENCE</scope>
    <source>
        <strain evidence="7">R3-111a-1</strain>
    </source>
</reference>
<dbReference type="eggNOG" id="KOG2614">
    <property type="taxonomic scope" value="Eukaryota"/>
</dbReference>
<dbReference type="PRINTS" id="PR00420">
    <property type="entry name" value="RNGMNOXGNASE"/>
</dbReference>
<dbReference type="OrthoDB" id="1878542at2759"/>
<dbReference type="GO" id="GO:0071949">
    <property type="term" value="F:FAD binding"/>
    <property type="evidence" value="ECO:0007669"/>
    <property type="project" value="InterPro"/>
</dbReference>
<dbReference type="Pfam" id="PF01494">
    <property type="entry name" value="FAD_binding_3"/>
    <property type="match status" value="1"/>
</dbReference>
<feature type="domain" description="FAD-binding" evidence="6">
    <location>
        <begin position="8"/>
        <end position="336"/>
    </location>
</feature>
<reference evidence="8" key="4">
    <citation type="journal article" date="2015" name="G3 (Bethesda)">
        <title>Genome sequences of three phytopathogenic species of the Magnaporthaceae family of fungi.</title>
        <authorList>
            <person name="Okagaki L.H."/>
            <person name="Nunes C.C."/>
            <person name="Sailsbery J."/>
            <person name="Clay B."/>
            <person name="Brown D."/>
            <person name="John T."/>
            <person name="Oh Y."/>
            <person name="Young N."/>
            <person name="Fitzgerald M."/>
            <person name="Haas B.J."/>
            <person name="Zeng Q."/>
            <person name="Young S."/>
            <person name="Adiconis X."/>
            <person name="Fan L."/>
            <person name="Levin J.Z."/>
            <person name="Mitchell T.K."/>
            <person name="Okubara P.A."/>
            <person name="Farman M.L."/>
            <person name="Kohn L.M."/>
            <person name="Birren B."/>
            <person name="Ma L.-J."/>
            <person name="Dean R.A."/>
        </authorList>
    </citation>
    <scope>NUCLEOTIDE SEQUENCE</scope>
    <source>
        <strain evidence="8">R3-111a-1</strain>
    </source>
</reference>
<dbReference type="STRING" id="644352.J3PE48"/>
<keyword evidence="9" id="KW-1185">Reference proteome</keyword>
<dbReference type="Gene3D" id="3.50.50.60">
    <property type="entry name" value="FAD/NAD(P)-binding domain"/>
    <property type="match status" value="1"/>
</dbReference>
<dbReference type="PANTHER" id="PTHR13789:SF309">
    <property type="entry name" value="PUTATIVE (AFU_ORTHOLOGUE AFUA_6G14510)-RELATED"/>
    <property type="match status" value="1"/>
</dbReference>
<name>J3PE48_GAET3</name>
<keyword evidence="4" id="KW-0560">Oxidoreductase</keyword>
<evidence type="ECO:0000259" key="6">
    <source>
        <dbReference type="Pfam" id="PF01494"/>
    </source>
</evidence>
<evidence type="ECO:0000313" key="8">
    <source>
        <dbReference type="EnsemblFungi" id="EJT70748"/>
    </source>
</evidence>
<reference evidence="8" key="5">
    <citation type="submission" date="2018-04" db="UniProtKB">
        <authorList>
            <consortium name="EnsemblFungi"/>
        </authorList>
    </citation>
    <scope>IDENTIFICATION</scope>
    <source>
        <strain evidence="8">R3-111a-1</strain>
    </source>
</reference>
<evidence type="ECO:0000256" key="3">
    <source>
        <dbReference type="ARBA" id="ARBA00022827"/>
    </source>
</evidence>
<reference evidence="9" key="1">
    <citation type="submission" date="2010-07" db="EMBL/GenBank/DDBJ databases">
        <title>The genome sequence of Gaeumannomyces graminis var. tritici strain R3-111a-1.</title>
        <authorList>
            <consortium name="The Broad Institute Genome Sequencing Platform"/>
            <person name="Ma L.-J."/>
            <person name="Dead R."/>
            <person name="Young S."/>
            <person name="Zeng Q."/>
            <person name="Koehrsen M."/>
            <person name="Alvarado L."/>
            <person name="Berlin A."/>
            <person name="Chapman S.B."/>
            <person name="Chen Z."/>
            <person name="Freedman E."/>
            <person name="Gellesch M."/>
            <person name="Goldberg J."/>
            <person name="Griggs A."/>
            <person name="Gujja S."/>
            <person name="Heilman E.R."/>
            <person name="Heiman D."/>
            <person name="Hepburn T."/>
            <person name="Howarth C."/>
            <person name="Jen D."/>
            <person name="Larson L."/>
            <person name="Mehta T."/>
            <person name="Neiman D."/>
            <person name="Pearson M."/>
            <person name="Roberts A."/>
            <person name="Saif S."/>
            <person name="Shea T."/>
            <person name="Shenoy N."/>
            <person name="Sisk P."/>
            <person name="Stolte C."/>
            <person name="Sykes S."/>
            <person name="Walk T."/>
            <person name="White J."/>
            <person name="Yandava C."/>
            <person name="Haas B."/>
            <person name="Nusbaum C."/>
            <person name="Birren B."/>
        </authorList>
    </citation>
    <scope>NUCLEOTIDE SEQUENCE [LARGE SCALE GENOMIC DNA]</scope>
    <source>
        <strain evidence="9">R3-111a-1</strain>
    </source>
</reference>
<dbReference type="InterPro" id="IPR002938">
    <property type="entry name" value="FAD-bd"/>
</dbReference>
<keyword evidence="5" id="KW-0503">Monooxygenase</keyword>
<dbReference type="GO" id="GO:0004497">
    <property type="term" value="F:monooxygenase activity"/>
    <property type="evidence" value="ECO:0007669"/>
    <property type="project" value="UniProtKB-KW"/>
</dbReference>
<dbReference type="Proteomes" id="UP000006039">
    <property type="component" value="Unassembled WGS sequence"/>
</dbReference>
<gene>
    <name evidence="8" type="primary">20352229</name>
    <name evidence="7" type="ORF">GGTG_11771</name>
</gene>
<evidence type="ECO:0000256" key="4">
    <source>
        <dbReference type="ARBA" id="ARBA00023002"/>
    </source>
</evidence>
<evidence type="ECO:0000256" key="2">
    <source>
        <dbReference type="ARBA" id="ARBA00022630"/>
    </source>
</evidence>
<dbReference type="GeneID" id="20352229"/>
<evidence type="ECO:0000256" key="1">
    <source>
        <dbReference type="ARBA" id="ARBA00007992"/>
    </source>
</evidence>
<keyword evidence="3" id="KW-0274">FAD</keyword>
<dbReference type="InterPro" id="IPR050493">
    <property type="entry name" value="FAD-dep_Monooxygenase_BioMet"/>
</dbReference>
<evidence type="ECO:0000313" key="7">
    <source>
        <dbReference type="EMBL" id="EJT70748.1"/>
    </source>
</evidence>
<protein>
    <recommendedName>
        <fullName evidence="6">FAD-binding domain-containing protein</fullName>
    </recommendedName>
</protein>
<dbReference type="VEuPathDB" id="FungiDB:GGTG_11771"/>
<dbReference type="AlphaFoldDB" id="J3PE48"/>
<dbReference type="InterPro" id="IPR036188">
    <property type="entry name" value="FAD/NAD-bd_sf"/>
</dbReference>
<dbReference type="PANTHER" id="PTHR13789">
    <property type="entry name" value="MONOOXYGENASE"/>
    <property type="match status" value="1"/>
</dbReference>
<dbReference type="EnsemblFungi" id="EJT70748">
    <property type="protein sequence ID" value="EJT70748"/>
    <property type="gene ID" value="GGTG_11771"/>
</dbReference>
<dbReference type="HOGENOM" id="CLU_009665_19_5_1"/>
<sequence>MPTSPGAKVLVIGCGVAGPVVACLLKQKGYRPIVFERAPAPGDIGQSIIIAPNGMKVLAKACPSVVDRFLEYGPPVCEFREHKASGEVLGWFETGWEERYGKPGVGAKRTTATAWLRDALVEVGIEIRDGWGLERIEEAEDGGSVTAFFDGGRSETGLFLVGCDGLKSATRRLLLDRGGLKDGEPSFTGICQTGGLAPTPASFRDHRGVRNYYGESLHFVCYDISHETVSWGLTQRAETGTEAAWGLFDDASRQKTTEGLGSMFENQGWDPTVVKMIRGATRLIRYGIFDRPELPSEQWFSGRCVMVGDAVHPTSTHLGQGANQACEDCYYLAEALPSFDLAKPPISTSELSEAFRGYAEKQQPHTSHLVKAARAVGELRVTGPEGREARDKLVAERVGDRARIDAHYDFQFRRPY</sequence>
<keyword evidence="2" id="KW-0285">Flavoprotein</keyword>
<accession>J3PE48</accession>
<comment type="similarity">
    <text evidence="1">Belongs to the paxM FAD-dependent monooxygenase family.</text>
</comment>
<dbReference type="EMBL" id="GL385401">
    <property type="protein sequence ID" value="EJT70748.1"/>
    <property type="molecule type" value="Genomic_DNA"/>
</dbReference>
<dbReference type="SUPFAM" id="SSF51905">
    <property type="entry name" value="FAD/NAD(P)-binding domain"/>
    <property type="match status" value="1"/>
</dbReference>
<evidence type="ECO:0000256" key="5">
    <source>
        <dbReference type="ARBA" id="ARBA00023033"/>
    </source>
</evidence>
<reference evidence="7" key="2">
    <citation type="submission" date="2010-07" db="EMBL/GenBank/DDBJ databases">
        <authorList>
            <consortium name="The Broad Institute Genome Sequencing Platform"/>
            <consortium name="Broad Institute Genome Sequencing Center for Infectious Disease"/>
            <person name="Ma L.-J."/>
            <person name="Dead R."/>
            <person name="Young S."/>
            <person name="Zeng Q."/>
            <person name="Koehrsen M."/>
            <person name="Alvarado L."/>
            <person name="Berlin A."/>
            <person name="Chapman S.B."/>
            <person name="Chen Z."/>
            <person name="Freedman E."/>
            <person name="Gellesch M."/>
            <person name="Goldberg J."/>
            <person name="Griggs A."/>
            <person name="Gujja S."/>
            <person name="Heilman E.R."/>
            <person name="Heiman D."/>
            <person name="Hepburn T."/>
            <person name="Howarth C."/>
            <person name="Jen D."/>
            <person name="Larson L."/>
            <person name="Mehta T."/>
            <person name="Neiman D."/>
            <person name="Pearson M."/>
            <person name="Roberts A."/>
            <person name="Saif S."/>
            <person name="Shea T."/>
            <person name="Shenoy N."/>
            <person name="Sisk P."/>
            <person name="Stolte C."/>
            <person name="Sykes S."/>
            <person name="Walk T."/>
            <person name="White J."/>
            <person name="Yandava C."/>
            <person name="Haas B."/>
            <person name="Nusbaum C."/>
            <person name="Birren B."/>
        </authorList>
    </citation>
    <scope>NUCLEOTIDE SEQUENCE</scope>
    <source>
        <strain evidence="7">R3-111a-1</strain>
    </source>
</reference>
<dbReference type="RefSeq" id="XP_009227926.1">
    <property type="nucleotide sequence ID" value="XM_009229662.1"/>
</dbReference>